<proteinExistence type="predicted"/>
<comment type="caution">
    <text evidence="2">The sequence shown here is derived from an EMBL/GenBank/DDBJ whole genome shotgun (WGS) entry which is preliminary data.</text>
</comment>
<evidence type="ECO:0000313" key="2">
    <source>
        <dbReference type="EMBL" id="MBM3114468.1"/>
    </source>
</evidence>
<gene>
    <name evidence="2" type="ORF">JMJ54_01385</name>
</gene>
<dbReference type="SUPFAM" id="SSF48452">
    <property type="entry name" value="TPR-like"/>
    <property type="match status" value="1"/>
</dbReference>
<name>A0ABS2BFT6_9NEIS</name>
<sequence length="271" mass="28434">MTGVSLFMRSKSILVLAVLLAACGGAPPQAKPVLLQRADAAALAANRAAQVGNDEEAADLWRSALTLRQAIDDWSGAGEARLGLAQVLVRLHRSDDAVRAIDGMPTDALFPDQQRARAAYQLAVIDTGAGHLSDARLHLKLAVSLCGAMCPIPVPLQNLDARLLLLEGDAAGALSRASTSIDAGSVERAHAGRIRAESLGALGRSAEALAELRGVILLDRQLAEPAYLADDYALQLRLAESVGDAVLAAQAQARLDRICAAASVRACQEWR</sequence>
<evidence type="ECO:0000256" key="1">
    <source>
        <dbReference type="SAM" id="SignalP"/>
    </source>
</evidence>
<dbReference type="EMBL" id="JAESND010000001">
    <property type="protein sequence ID" value="MBM3114468.1"/>
    <property type="molecule type" value="Genomic_DNA"/>
</dbReference>
<evidence type="ECO:0008006" key="4">
    <source>
        <dbReference type="Google" id="ProtNLM"/>
    </source>
</evidence>
<protein>
    <recommendedName>
        <fullName evidence="4">Tetratricopeptide repeat protein</fullName>
    </recommendedName>
</protein>
<keyword evidence="1" id="KW-0732">Signal</keyword>
<reference evidence="2 3" key="1">
    <citation type="submission" date="2021-01" db="EMBL/GenBank/DDBJ databases">
        <title>Draft Genome Sequence and Polyhydroxyalkanoate Biosynthetic Potential of Jeongeupia naejangsanensis Type Strain DSM 24253.</title>
        <authorList>
            <person name="Turrini P."/>
            <person name="Artuso I."/>
            <person name="Lugli G.A."/>
            <person name="Frangipani E."/>
            <person name="Ventura M."/>
            <person name="Visca P."/>
        </authorList>
    </citation>
    <scope>NUCLEOTIDE SEQUENCE [LARGE SCALE GENOMIC DNA]</scope>
    <source>
        <strain evidence="2 3">DSM 24253</strain>
    </source>
</reference>
<dbReference type="RefSeq" id="WP_203536157.1">
    <property type="nucleotide sequence ID" value="NZ_JAESND010000001.1"/>
</dbReference>
<feature type="chain" id="PRO_5045170189" description="Tetratricopeptide repeat protein" evidence="1">
    <location>
        <begin position="31"/>
        <end position="271"/>
    </location>
</feature>
<feature type="signal peptide" evidence="1">
    <location>
        <begin position="1"/>
        <end position="30"/>
    </location>
</feature>
<accession>A0ABS2BFT6</accession>
<evidence type="ECO:0000313" key="3">
    <source>
        <dbReference type="Proteomes" id="UP000809431"/>
    </source>
</evidence>
<keyword evidence="3" id="KW-1185">Reference proteome</keyword>
<dbReference type="InterPro" id="IPR011990">
    <property type="entry name" value="TPR-like_helical_dom_sf"/>
</dbReference>
<dbReference type="Proteomes" id="UP000809431">
    <property type="component" value="Unassembled WGS sequence"/>
</dbReference>
<organism evidence="2 3">
    <name type="scientific">Jeongeupia naejangsanensis</name>
    <dbReference type="NCBI Taxonomy" id="613195"/>
    <lineage>
        <taxon>Bacteria</taxon>
        <taxon>Pseudomonadati</taxon>
        <taxon>Pseudomonadota</taxon>
        <taxon>Betaproteobacteria</taxon>
        <taxon>Neisseriales</taxon>
        <taxon>Chitinibacteraceae</taxon>
        <taxon>Jeongeupia</taxon>
    </lineage>
</organism>
<dbReference type="Gene3D" id="1.25.40.10">
    <property type="entry name" value="Tetratricopeptide repeat domain"/>
    <property type="match status" value="1"/>
</dbReference>